<evidence type="ECO:0000256" key="8">
    <source>
        <dbReference type="ARBA" id="ARBA00065734"/>
    </source>
</evidence>
<evidence type="ECO:0000256" key="4">
    <source>
        <dbReference type="ARBA" id="ARBA00022630"/>
    </source>
</evidence>
<evidence type="ECO:0000256" key="3">
    <source>
        <dbReference type="ARBA" id="ARBA00005349"/>
    </source>
</evidence>
<evidence type="ECO:0000256" key="1">
    <source>
        <dbReference type="ARBA" id="ARBA00001974"/>
    </source>
</evidence>
<dbReference type="PANTHER" id="PTHR43876">
    <property type="entry name" value="UBIQUINONE BIOSYNTHESIS MONOOXYGENASE COQ6, MITOCHONDRIAL"/>
    <property type="match status" value="1"/>
</dbReference>
<protein>
    <submittedName>
        <fullName evidence="10">2-octaprenyl-3-methyl-6-methoxy-1,4-benzoquinol hydroxylase</fullName>
        <ecNumber evidence="10">1.14.13.-</ecNumber>
    </submittedName>
</protein>
<evidence type="ECO:0000256" key="6">
    <source>
        <dbReference type="ARBA" id="ARBA00023002"/>
    </source>
</evidence>
<dbReference type="InterPro" id="IPR051205">
    <property type="entry name" value="UbiH/COQ6_monooxygenase"/>
</dbReference>
<evidence type="ECO:0000259" key="9">
    <source>
        <dbReference type="Pfam" id="PF01494"/>
    </source>
</evidence>
<dbReference type="NCBIfam" id="TIGR01988">
    <property type="entry name" value="Ubi-OHases"/>
    <property type="match status" value="1"/>
</dbReference>
<evidence type="ECO:0000256" key="7">
    <source>
        <dbReference type="ARBA" id="ARBA00023033"/>
    </source>
</evidence>
<dbReference type="GO" id="GO:0071949">
    <property type="term" value="F:FAD binding"/>
    <property type="evidence" value="ECO:0007669"/>
    <property type="project" value="InterPro"/>
</dbReference>
<reference evidence="11" key="1">
    <citation type="submission" date="2015-12" db="EMBL/GenBank/DDBJ databases">
        <authorList>
            <person name="Lima A."/>
            <person name="Farahani Zayas N."/>
            <person name="Castro Da Silva M.A."/>
            <person name="Cabral A."/>
            <person name="Pessatti M.L."/>
        </authorList>
    </citation>
    <scope>NUCLEOTIDE SEQUENCE [LARGE SCALE GENOMIC DNA]</scope>
    <source>
        <strain evidence="11">LAMA 842</strain>
    </source>
</reference>
<keyword evidence="11" id="KW-1185">Reference proteome</keyword>
<dbReference type="GO" id="GO:0008682">
    <property type="term" value="F:3-demethoxyubiquinol 3-hydroxylase activity"/>
    <property type="evidence" value="ECO:0007669"/>
    <property type="project" value="TreeGrafter"/>
</dbReference>
<dbReference type="InterPro" id="IPR002938">
    <property type="entry name" value="FAD-bd"/>
</dbReference>
<dbReference type="EC" id="1.14.13.-" evidence="10"/>
<organism evidence="10 11">
    <name type="scientific">Marinobacter excellens LAMA 842</name>
    <dbReference type="NCBI Taxonomy" id="1306954"/>
    <lineage>
        <taxon>Bacteria</taxon>
        <taxon>Pseudomonadati</taxon>
        <taxon>Pseudomonadota</taxon>
        <taxon>Gammaproteobacteria</taxon>
        <taxon>Pseudomonadales</taxon>
        <taxon>Marinobacteraceae</taxon>
        <taxon>Marinobacter</taxon>
    </lineage>
</organism>
<dbReference type="EMBL" id="LOCO01000001">
    <property type="protein sequence ID" value="KXO12315.1"/>
    <property type="molecule type" value="Genomic_DNA"/>
</dbReference>
<evidence type="ECO:0000256" key="5">
    <source>
        <dbReference type="ARBA" id="ARBA00022827"/>
    </source>
</evidence>
<dbReference type="GO" id="GO:0110142">
    <property type="term" value="C:ubiquinone biosynthesis complex"/>
    <property type="evidence" value="ECO:0007669"/>
    <property type="project" value="UniProtKB-ARBA"/>
</dbReference>
<keyword evidence="6 10" id="KW-0560">Oxidoreductase</keyword>
<evidence type="ECO:0000313" key="10">
    <source>
        <dbReference type="EMBL" id="KXO12315.1"/>
    </source>
</evidence>
<dbReference type="SUPFAM" id="SSF51905">
    <property type="entry name" value="FAD/NAD(P)-binding domain"/>
    <property type="match status" value="1"/>
</dbReference>
<comment type="similarity">
    <text evidence="3">Belongs to the UbiH/COQ6 family.</text>
</comment>
<keyword evidence="7" id="KW-0503">Monooxygenase</keyword>
<dbReference type="RefSeq" id="WP_061330867.1">
    <property type="nucleotide sequence ID" value="NZ_LOCO01000001.1"/>
</dbReference>
<evidence type="ECO:0000313" key="11">
    <source>
        <dbReference type="Proteomes" id="UP000070282"/>
    </source>
</evidence>
<dbReference type="AlphaFoldDB" id="A0A137SIT1"/>
<comment type="caution">
    <text evidence="10">The sequence shown here is derived from an EMBL/GenBank/DDBJ whole genome shotgun (WGS) entry which is preliminary data.</text>
</comment>
<comment type="pathway">
    <text evidence="2">Cofactor biosynthesis; ubiquinone biosynthesis.</text>
</comment>
<proteinExistence type="inferred from homology"/>
<evidence type="ECO:0000256" key="2">
    <source>
        <dbReference type="ARBA" id="ARBA00004749"/>
    </source>
</evidence>
<comment type="cofactor">
    <cofactor evidence="1">
        <name>FAD</name>
        <dbReference type="ChEBI" id="CHEBI:57692"/>
    </cofactor>
</comment>
<dbReference type="PANTHER" id="PTHR43876:SF10">
    <property type="entry name" value="3-DEMETHOXYUBIQUINOL 3-HYDROXYLASE"/>
    <property type="match status" value="1"/>
</dbReference>
<dbReference type="Gene3D" id="3.50.50.60">
    <property type="entry name" value="FAD/NAD(P)-binding domain"/>
    <property type="match status" value="2"/>
</dbReference>
<name>A0A137SIT1_9GAMM</name>
<dbReference type="Pfam" id="PF01494">
    <property type="entry name" value="FAD_binding_3"/>
    <property type="match status" value="1"/>
</dbReference>
<comment type="subunit">
    <text evidence="8">Component of the Ubi complex metabolon, which regroups five ubiquinone biosynthesis proteins (UbiE, UbiF, UbiG, UbiH and UbiI) and two accessory factors (UbiK and the lipid-binding protein UbiJ).</text>
</comment>
<dbReference type="InterPro" id="IPR010971">
    <property type="entry name" value="UbiH/COQ6"/>
</dbReference>
<accession>A0A137SIT1</accession>
<keyword evidence="4" id="KW-0285">Flavoprotein</keyword>
<dbReference type="PRINTS" id="PR00420">
    <property type="entry name" value="RNGMNOXGNASE"/>
</dbReference>
<dbReference type="UniPathway" id="UPA00232"/>
<keyword evidence="5" id="KW-0274">FAD</keyword>
<gene>
    <name evidence="10" type="ORF">J122_367</name>
</gene>
<dbReference type="Proteomes" id="UP000070282">
    <property type="component" value="Unassembled WGS sequence"/>
</dbReference>
<dbReference type="PATRIC" id="fig|1306954.6.peg.359"/>
<dbReference type="FunFam" id="3.50.50.60:FF:000021">
    <property type="entry name" value="Ubiquinone biosynthesis monooxygenase COQ6"/>
    <property type="match status" value="1"/>
</dbReference>
<feature type="domain" description="FAD-binding" evidence="9">
    <location>
        <begin position="6"/>
        <end position="365"/>
    </location>
</feature>
<dbReference type="InterPro" id="IPR036188">
    <property type="entry name" value="FAD/NAD-bd_sf"/>
</dbReference>
<sequence length="431" mass="47034">MNQAFDIIIVGAGMVGAALANGLGQQGIKVGLIDKAEPSDFDADASPDIRVSALSAGSERYLQSLGAWPRIQTMRATPYRRLAVWDETPHPLSRLLPGSLTEVEFNATDLGAGHLGHIVENSITQNALWQTLQDEPDVTLITGQGLKALTQNAERATITLDDGTELSAQLIVGADGAMSRVRELAGIGVTRDQYEQQAMVISVRYLGQPEDITWQGFYPSGPRAFLPLHSAGKQHPGETWGSLVWYDSPARLAELKAMDNSTLMTEIRKAFPARLPPLNHIDAKASFPIARQHAKHYVQNRVVLAGDSAHTINPLAGQGVNLGFQDAQCLQGLLKEARRSSDDLASQHWLALYEQQRRPANRRMMLAMDLFYHLFSNAIPPVHLARNLGLGAARALPFARNGVARYAMGLDEELPAVVRQITSRIPGLNQL</sequence>
<dbReference type="GO" id="GO:0006744">
    <property type="term" value="P:ubiquinone biosynthetic process"/>
    <property type="evidence" value="ECO:0007669"/>
    <property type="project" value="UniProtKB-UniPathway"/>
</dbReference>